<dbReference type="Proteomes" id="UP000479226">
    <property type="component" value="Unassembled WGS sequence"/>
</dbReference>
<evidence type="ECO:0000256" key="1">
    <source>
        <dbReference type="SAM" id="Phobius"/>
    </source>
</evidence>
<gene>
    <name evidence="2" type="ORF">G6N77_08770</name>
</gene>
<feature type="transmembrane region" description="Helical" evidence="1">
    <location>
        <begin position="33"/>
        <end position="52"/>
    </location>
</feature>
<organism evidence="2 3">
    <name type="scientific">Arthrobacter silviterrae</name>
    <dbReference type="NCBI Taxonomy" id="2026658"/>
    <lineage>
        <taxon>Bacteria</taxon>
        <taxon>Bacillati</taxon>
        <taxon>Actinomycetota</taxon>
        <taxon>Actinomycetes</taxon>
        <taxon>Micrococcales</taxon>
        <taxon>Micrococcaceae</taxon>
        <taxon>Arthrobacter</taxon>
    </lineage>
</organism>
<dbReference type="EMBL" id="JAAKZI010000012">
    <property type="protein sequence ID" value="NGN83548.1"/>
    <property type="molecule type" value="Genomic_DNA"/>
</dbReference>
<keyword evidence="1" id="KW-1133">Transmembrane helix</keyword>
<evidence type="ECO:0000313" key="3">
    <source>
        <dbReference type="Proteomes" id="UP000479226"/>
    </source>
</evidence>
<keyword evidence="3" id="KW-1185">Reference proteome</keyword>
<protein>
    <submittedName>
        <fullName evidence="2">Uncharacterized protein</fullName>
    </submittedName>
</protein>
<reference evidence="2 3" key="1">
    <citation type="submission" date="2020-02" db="EMBL/GenBank/DDBJ databases">
        <title>Genome sequence of the type strain DSM 27180 of Arthrobacter silviterrae.</title>
        <authorList>
            <person name="Gao J."/>
            <person name="Sun J."/>
        </authorList>
    </citation>
    <scope>NUCLEOTIDE SEQUENCE [LARGE SCALE GENOMIC DNA]</scope>
    <source>
        <strain evidence="2 3">DSM 27180</strain>
    </source>
</reference>
<accession>A0ABX0D9G8</accession>
<feature type="transmembrane region" description="Helical" evidence="1">
    <location>
        <begin position="7"/>
        <end position="27"/>
    </location>
</feature>
<comment type="caution">
    <text evidence="2">The sequence shown here is derived from an EMBL/GenBank/DDBJ whole genome shotgun (WGS) entry which is preliminary data.</text>
</comment>
<dbReference type="RefSeq" id="WP_165181651.1">
    <property type="nucleotide sequence ID" value="NZ_JAAKZI010000012.1"/>
</dbReference>
<sequence length="77" mass="8897">MRNKADWLDIVVSFASFAAMIMVLSLARFSLPLKIFLAFGVSIAITSGWAYYKRKTRKRRSDPKRLHVYSVKNVDDK</sequence>
<proteinExistence type="predicted"/>
<keyword evidence="1" id="KW-0812">Transmembrane</keyword>
<keyword evidence="1" id="KW-0472">Membrane</keyword>
<name>A0ABX0D9G8_9MICC</name>
<evidence type="ECO:0000313" key="2">
    <source>
        <dbReference type="EMBL" id="NGN83548.1"/>
    </source>
</evidence>